<evidence type="ECO:0000313" key="2">
    <source>
        <dbReference type="Proteomes" id="UP000001203"/>
    </source>
</evidence>
<organism evidence="1 2">
    <name type="scientific">Crocosphaera subtropica (strain ATCC 51142 / BH68)</name>
    <name type="common">Cyanothece sp. (strain ATCC 51142)</name>
    <dbReference type="NCBI Taxonomy" id="43989"/>
    <lineage>
        <taxon>Bacteria</taxon>
        <taxon>Bacillati</taxon>
        <taxon>Cyanobacteriota</taxon>
        <taxon>Cyanophyceae</taxon>
        <taxon>Oscillatoriophycideae</taxon>
        <taxon>Chroococcales</taxon>
        <taxon>Aphanothecaceae</taxon>
        <taxon>Crocosphaera</taxon>
        <taxon>Crocosphaera subtropica</taxon>
    </lineage>
</organism>
<dbReference type="PANTHER" id="PTHR34235">
    <property type="entry name" value="SLR1203 PROTEIN-RELATED"/>
    <property type="match status" value="1"/>
</dbReference>
<dbReference type="EMBL" id="CP000806">
    <property type="protein sequence ID" value="ACB49971.1"/>
    <property type="molecule type" value="Genomic_DNA"/>
</dbReference>
<evidence type="ECO:0008006" key="3">
    <source>
        <dbReference type="Google" id="ProtNLM"/>
    </source>
</evidence>
<evidence type="ECO:0000313" key="1">
    <source>
        <dbReference type="EMBL" id="ACB49971.1"/>
    </source>
</evidence>
<dbReference type="HOGENOM" id="CLU_116670_1_0_3"/>
<dbReference type="Proteomes" id="UP000001203">
    <property type="component" value="Chromosome circular"/>
</dbReference>
<name>B1WQ49_CROS5</name>
<dbReference type="Pfam" id="PF01724">
    <property type="entry name" value="DUF29"/>
    <property type="match status" value="1"/>
</dbReference>
<accession>B1WQ49</accession>
<dbReference type="RefSeq" id="WP_009547817.1">
    <property type="nucleotide sequence ID" value="NC_010546.1"/>
</dbReference>
<sequence length="131" mass="15562">MKLILCNGLDEQANLLLKGKYEQLDVINLVEEIQALGRSEVRETFNLLKQIIAHKLKLEYSQLIYPRKHWQDEIDEFYEQLGLFLTKTVRNKLDLYKIYQAAKKKVLKQYDVNLLNKCPYSWDDLLAELDD</sequence>
<dbReference type="STRING" id="43989.cce_0620"/>
<dbReference type="AlphaFoldDB" id="B1WQ49"/>
<dbReference type="Gene3D" id="1.20.1220.20">
    <property type="entry name" value="Uncharcterised protein PF01724"/>
    <property type="match status" value="1"/>
</dbReference>
<dbReference type="KEGG" id="cyt:cce_0620"/>
<dbReference type="eggNOG" id="ENOG5033IYC">
    <property type="taxonomic scope" value="Bacteria"/>
</dbReference>
<proteinExistence type="predicted"/>
<gene>
    <name evidence="1" type="ordered locus">cce_0620</name>
</gene>
<keyword evidence="2" id="KW-1185">Reference proteome</keyword>
<dbReference type="InterPro" id="IPR002636">
    <property type="entry name" value="DUF29"/>
</dbReference>
<reference evidence="1 2" key="1">
    <citation type="journal article" date="2008" name="Proc. Natl. Acad. Sci. U.S.A.">
        <title>The genome of Cyanothece 51142, a unicellular diazotrophic cyanobacterium important in the marine nitrogen cycle.</title>
        <authorList>
            <person name="Welsh E.A."/>
            <person name="Liberton M."/>
            <person name="Stoeckel J."/>
            <person name="Loh T."/>
            <person name="Elvitigala T."/>
            <person name="Wang C."/>
            <person name="Wollam A."/>
            <person name="Fulton R.S."/>
            <person name="Clifton S.W."/>
            <person name="Jacobs J.M."/>
            <person name="Aurora R."/>
            <person name="Ghosh B.K."/>
            <person name="Sherman L.A."/>
            <person name="Smith R.D."/>
            <person name="Wilson R.K."/>
            <person name="Pakrasi H.B."/>
        </authorList>
    </citation>
    <scope>NUCLEOTIDE SEQUENCE [LARGE SCALE GENOMIC DNA]</scope>
    <source>
        <strain evidence="2">ATCC 51142 / BH68</strain>
    </source>
</reference>
<protein>
    <recommendedName>
        <fullName evidence="3">DUF29 domain-containing protein</fullName>
    </recommendedName>
</protein>
<dbReference type="OrthoDB" id="427796at2"/>